<evidence type="ECO:0000313" key="3">
    <source>
        <dbReference type="Proteomes" id="UP001500975"/>
    </source>
</evidence>
<gene>
    <name evidence="2" type="ORF">GCM10023165_51230</name>
</gene>
<evidence type="ECO:0000313" key="2">
    <source>
        <dbReference type="EMBL" id="GAA4357387.1"/>
    </source>
</evidence>
<evidence type="ECO:0000256" key="1">
    <source>
        <dbReference type="SAM" id="Phobius"/>
    </source>
</evidence>
<accession>A0ABP8IES0</accession>
<keyword evidence="1" id="KW-0812">Transmembrane</keyword>
<sequence>MTNPLAEDRTIARIPEDQATQTGCLTSVRNTASIYVGGWKLWQKAAALSGIAAGFVGITVATLYSKGYFDPDNAPQAHTRMTNYIKGCLEQAGITNIDPSQLASDVLGFIKANWQGVDVEKKYATTPDWEHQVPCPDPDTYYGHFPDTQTSVFVDAVNDVLLTSLAAIARPAQILLFASLLIGALNNLPPM</sequence>
<keyword evidence="1" id="KW-1133">Transmembrane helix</keyword>
<reference evidence="3" key="1">
    <citation type="journal article" date="2019" name="Int. J. Syst. Evol. Microbiol.">
        <title>The Global Catalogue of Microorganisms (GCM) 10K type strain sequencing project: providing services to taxonomists for standard genome sequencing and annotation.</title>
        <authorList>
            <consortium name="The Broad Institute Genomics Platform"/>
            <consortium name="The Broad Institute Genome Sequencing Center for Infectious Disease"/>
            <person name="Wu L."/>
            <person name="Ma J."/>
        </authorList>
    </citation>
    <scope>NUCLEOTIDE SEQUENCE [LARGE SCALE GENOMIC DNA]</scope>
    <source>
        <strain evidence="3">JCM 17804</strain>
    </source>
</reference>
<feature type="transmembrane region" description="Helical" evidence="1">
    <location>
        <begin position="160"/>
        <end position="185"/>
    </location>
</feature>
<organism evidence="2 3">
    <name type="scientific">Variovorax defluvii</name>
    <dbReference type="NCBI Taxonomy" id="913761"/>
    <lineage>
        <taxon>Bacteria</taxon>
        <taxon>Pseudomonadati</taxon>
        <taxon>Pseudomonadota</taxon>
        <taxon>Betaproteobacteria</taxon>
        <taxon>Burkholderiales</taxon>
        <taxon>Comamonadaceae</taxon>
        <taxon>Variovorax</taxon>
    </lineage>
</organism>
<keyword evidence="3" id="KW-1185">Reference proteome</keyword>
<comment type="caution">
    <text evidence="2">The sequence shown here is derived from an EMBL/GenBank/DDBJ whole genome shotgun (WGS) entry which is preliminary data.</text>
</comment>
<protein>
    <submittedName>
        <fullName evidence="2">Uncharacterized protein</fullName>
    </submittedName>
</protein>
<feature type="transmembrane region" description="Helical" evidence="1">
    <location>
        <begin position="45"/>
        <end position="64"/>
    </location>
</feature>
<name>A0ABP8IES0_9BURK</name>
<keyword evidence="1" id="KW-0472">Membrane</keyword>
<proteinExistence type="predicted"/>
<dbReference type="Proteomes" id="UP001500975">
    <property type="component" value="Unassembled WGS sequence"/>
</dbReference>
<dbReference type="EMBL" id="BAABGJ010000081">
    <property type="protein sequence ID" value="GAA4357387.1"/>
    <property type="molecule type" value="Genomic_DNA"/>
</dbReference>